<sequence>MKAVRIHQHGGPEVLRYEDVPSPKISKDDVLIRVKACALNYLDLWARRGIPGISLPLIPGCDVAGVIEETGQDVKGWSKGDRVVINPGVSCDDCEYCKQGEDPLCNSYHIIGEHVDGGYAEFAKVPARNLMRIPEGFSFEAAAAAPLVFQTAWRALISRAWIRPGEDVLILGAAGGVGTACVQNAKLAGARVFAIASTNEKLEKLKGLGADVLINHTKKDFGKEVWGLTNKRGVDVVIDSIGEATWQKSLRCLARNGRLVTYGATTGPTPPTDLRLVFWRQLKIIGTTMGNRKEVADVMKLIWARKLKPVVDRVFPLQEAARAQQMMENREQFGKLILIP</sequence>
<keyword evidence="6" id="KW-0007">Acetylation</keyword>
<dbReference type="InterPro" id="IPR051603">
    <property type="entry name" value="Zinc-ADH_QOR/CCCR"/>
</dbReference>
<dbReference type="GO" id="GO:0016491">
    <property type="term" value="F:oxidoreductase activity"/>
    <property type="evidence" value="ECO:0007669"/>
    <property type="project" value="InterPro"/>
</dbReference>
<accession>A0A1F5USY4</accession>
<evidence type="ECO:0000256" key="3">
    <source>
        <dbReference type="ARBA" id="ARBA00022490"/>
    </source>
</evidence>
<dbReference type="AlphaFoldDB" id="A0A1F5USY4"/>
<proteinExistence type="predicted"/>
<dbReference type="GO" id="GO:0003723">
    <property type="term" value="F:RNA binding"/>
    <property type="evidence" value="ECO:0007669"/>
    <property type="project" value="UniProtKB-KW"/>
</dbReference>
<dbReference type="Pfam" id="PF00107">
    <property type="entry name" value="ADH_zinc_N"/>
    <property type="match status" value="1"/>
</dbReference>
<comment type="subcellular location">
    <subcellularLocation>
        <location evidence="1">Cytoplasm</location>
    </subcellularLocation>
</comment>
<name>A0A1F5USY4_FRAXR</name>
<dbReference type="InterPro" id="IPR013154">
    <property type="entry name" value="ADH-like_N"/>
</dbReference>
<dbReference type="InterPro" id="IPR013149">
    <property type="entry name" value="ADH-like_C"/>
</dbReference>
<dbReference type="InterPro" id="IPR011032">
    <property type="entry name" value="GroES-like_sf"/>
</dbReference>
<keyword evidence="4" id="KW-0521">NADP</keyword>
<keyword evidence="3" id="KW-0963">Cytoplasm</keyword>
<dbReference type="EMBL" id="MFGX01000085">
    <property type="protein sequence ID" value="OGF54249.1"/>
    <property type="molecule type" value="Genomic_DNA"/>
</dbReference>
<dbReference type="Gene3D" id="3.90.180.10">
    <property type="entry name" value="Medium-chain alcohol dehydrogenases, catalytic domain"/>
    <property type="match status" value="1"/>
</dbReference>
<dbReference type="SUPFAM" id="SSF51735">
    <property type="entry name" value="NAD(P)-binding Rossmann-fold domains"/>
    <property type="match status" value="1"/>
</dbReference>
<dbReference type="SMART" id="SM00829">
    <property type="entry name" value="PKS_ER"/>
    <property type="match status" value="1"/>
</dbReference>
<evidence type="ECO:0000313" key="8">
    <source>
        <dbReference type="EMBL" id="OGF54249.1"/>
    </source>
</evidence>
<dbReference type="SUPFAM" id="SSF50129">
    <property type="entry name" value="GroES-like"/>
    <property type="match status" value="1"/>
</dbReference>
<gene>
    <name evidence="8" type="ORF">A2Z21_00080</name>
</gene>
<keyword evidence="5" id="KW-0694">RNA-binding</keyword>
<dbReference type="GO" id="GO:0008270">
    <property type="term" value="F:zinc ion binding"/>
    <property type="evidence" value="ECO:0007669"/>
    <property type="project" value="InterPro"/>
</dbReference>
<dbReference type="PANTHER" id="PTHR44154:SF1">
    <property type="entry name" value="QUINONE OXIDOREDUCTASE"/>
    <property type="match status" value="1"/>
</dbReference>
<dbReference type="Pfam" id="PF08240">
    <property type="entry name" value="ADH_N"/>
    <property type="match status" value="1"/>
</dbReference>
<evidence type="ECO:0000256" key="5">
    <source>
        <dbReference type="ARBA" id="ARBA00022884"/>
    </source>
</evidence>
<dbReference type="PROSITE" id="PS01162">
    <property type="entry name" value="QOR_ZETA_CRYSTAL"/>
    <property type="match status" value="1"/>
</dbReference>
<organism evidence="8 9">
    <name type="scientific">Fraserbacteria sp. (strain RBG_16_55_9)</name>
    <dbReference type="NCBI Taxonomy" id="1817864"/>
    <lineage>
        <taxon>Bacteria</taxon>
        <taxon>Candidatus Fraseribacteriota</taxon>
    </lineage>
</organism>
<evidence type="ECO:0000256" key="1">
    <source>
        <dbReference type="ARBA" id="ARBA00004496"/>
    </source>
</evidence>
<dbReference type="Proteomes" id="UP000179157">
    <property type="component" value="Unassembled WGS sequence"/>
</dbReference>
<comment type="caution">
    <text evidence="8">The sequence shown here is derived from an EMBL/GenBank/DDBJ whole genome shotgun (WGS) entry which is preliminary data.</text>
</comment>
<feature type="domain" description="Enoyl reductase (ER)" evidence="7">
    <location>
        <begin position="10"/>
        <end position="338"/>
    </location>
</feature>
<dbReference type="InterPro" id="IPR020843">
    <property type="entry name" value="ER"/>
</dbReference>
<comment type="subunit">
    <text evidence="2">Homotetramer.</text>
</comment>
<reference evidence="8 9" key="1">
    <citation type="journal article" date="2016" name="Nat. Commun.">
        <title>Thousands of microbial genomes shed light on interconnected biogeochemical processes in an aquifer system.</title>
        <authorList>
            <person name="Anantharaman K."/>
            <person name="Brown C.T."/>
            <person name="Hug L.A."/>
            <person name="Sharon I."/>
            <person name="Castelle C.J."/>
            <person name="Probst A.J."/>
            <person name="Thomas B.C."/>
            <person name="Singh A."/>
            <person name="Wilkins M.J."/>
            <person name="Karaoz U."/>
            <person name="Brodie E.L."/>
            <person name="Williams K.H."/>
            <person name="Hubbard S.S."/>
            <person name="Banfield J.F."/>
        </authorList>
    </citation>
    <scope>NUCLEOTIDE SEQUENCE [LARGE SCALE GENOMIC DNA]</scope>
    <source>
        <strain evidence="9">RBG_16_55_9</strain>
    </source>
</reference>
<dbReference type="InterPro" id="IPR036291">
    <property type="entry name" value="NAD(P)-bd_dom_sf"/>
</dbReference>
<dbReference type="PANTHER" id="PTHR44154">
    <property type="entry name" value="QUINONE OXIDOREDUCTASE"/>
    <property type="match status" value="1"/>
</dbReference>
<dbReference type="InterPro" id="IPR002364">
    <property type="entry name" value="Quin_OxRdtase/zeta-crystal_CS"/>
</dbReference>
<evidence type="ECO:0000256" key="4">
    <source>
        <dbReference type="ARBA" id="ARBA00022857"/>
    </source>
</evidence>
<evidence type="ECO:0000256" key="6">
    <source>
        <dbReference type="ARBA" id="ARBA00022990"/>
    </source>
</evidence>
<dbReference type="STRING" id="1817864.A2Z21_00080"/>
<evidence type="ECO:0000256" key="2">
    <source>
        <dbReference type="ARBA" id="ARBA00011881"/>
    </source>
</evidence>
<evidence type="ECO:0000259" key="7">
    <source>
        <dbReference type="SMART" id="SM00829"/>
    </source>
</evidence>
<dbReference type="GO" id="GO:0005737">
    <property type="term" value="C:cytoplasm"/>
    <property type="evidence" value="ECO:0007669"/>
    <property type="project" value="UniProtKB-SubCell"/>
</dbReference>
<evidence type="ECO:0000313" key="9">
    <source>
        <dbReference type="Proteomes" id="UP000179157"/>
    </source>
</evidence>
<protein>
    <submittedName>
        <fullName evidence="8">Alcohol dehydrogenase</fullName>
    </submittedName>
</protein>
<dbReference type="CDD" id="cd08266">
    <property type="entry name" value="Zn_ADH_like1"/>
    <property type="match status" value="1"/>
</dbReference>